<sequence>ASSSPVNVKLLLIGNASVGKSSLLLRFSDEQWIPEDEATATIGVDFRVHKMEVNGRKVKLSIWVSFSFFLACPLTDGAFPSLNLGSVLHHALVFTAHTTLIFPPICNVAHDVPQDTAGQERFRTITSSYYRGAQGIIVGTSAPPSSRLDLFTCLPSPATWFSVLNLSVQSAGSIRRRE</sequence>
<dbReference type="SMART" id="SM00175">
    <property type="entry name" value="RAB"/>
    <property type="match status" value="1"/>
</dbReference>
<dbReference type="Proteomes" id="UP000054217">
    <property type="component" value="Unassembled WGS sequence"/>
</dbReference>
<dbReference type="Pfam" id="PF00071">
    <property type="entry name" value="Ras"/>
    <property type="match status" value="2"/>
</dbReference>
<dbReference type="OrthoDB" id="3211376at2759"/>
<dbReference type="Gene3D" id="3.40.50.300">
    <property type="entry name" value="P-loop containing nucleotide triphosphate hydrolases"/>
    <property type="match status" value="1"/>
</dbReference>
<dbReference type="InterPro" id="IPR027417">
    <property type="entry name" value="P-loop_NTPase"/>
</dbReference>
<reference evidence="4" key="2">
    <citation type="submission" date="2015-01" db="EMBL/GenBank/DDBJ databases">
        <title>Evolutionary Origins and Diversification of the Mycorrhizal Mutualists.</title>
        <authorList>
            <consortium name="DOE Joint Genome Institute"/>
            <consortium name="Mycorrhizal Genomics Consortium"/>
            <person name="Kohler A."/>
            <person name="Kuo A."/>
            <person name="Nagy L.G."/>
            <person name="Floudas D."/>
            <person name="Copeland A."/>
            <person name="Barry K.W."/>
            <person name="Cichocki N."/>
            <person name="Veneault-Fourrey C."/>
            <person name="LaButti K."/>
            <person name="Lindquist E.A."/>
            <person name="Lipzen A."/>
            <person name="Lundell T."/>
            <person name="Morin E."/>
            <person name="Murat C."/>
            <person name="Riley R."/>
            <person name="Ohm R."/>
            <person name="Sun H."/>
            <person name="Tunlid A."/>
            <person name="Henrissat B."/>
            <person name="Grigoriev I.V."/>
            <person name="Hibbett D.S."/>
            <person name="Martin F."/>
        </authorList>
    </citation>
    <scope>NUCLEOTIDE SEQUENCE [LARGE SCALE GENOMIC DNA]</scope>
    <source>
        <strain evidence="4">Marx 270</strain>
    </source>
</reference>
<dbReference type="STRING" id="870435.A0A0C3ICC5"/>
<dbReference type="InterPro" id="IPR050227">
    <property type="entry name" value="Rab"/>
</dbReference>
<dbReference type="GO" id="GO:0003924">
    <property type="term" value="F:GTPase activity"/>
    <property type="evidence" value="ECO:0007669"/>
    <property type="project" value="InterPro"/>
</dbReference>
<keyword evidence="2" id="KW-0342">GTP-binding</keyword>
<dbReference type="InParanoid" id="A0A0C3ICC5"/>
<proteinExistence type="predicted"/>
<evidence type="ECO:0000256" key="2">
    <source>
        <dbReference type="ARBA" id="ARBA00023134"/>
    </source>
</evidence>
<dbReference type="EMBL" id="KN832088">
    <property type="protein sequence ID" value="KIN94722.1"/>
    <property type="molecule type" value="Genomic_DNA"/>
</dbReference>
<keyword evidence="1" id="KW-0547">Nucleotide-binding</keyword>
<dbReference type="PRINTS" id="PR00449">
    <property type="entry name" value="RASTRNSFRMNG"/>
</dbReference>
<name>A0A0C3ICC5_PISTI</name>
<evidence type="ECO:0000313" key="3">
    <source>
        <dbReference type="EMBL" id="KIN94722.1"/>
    </source>
</evidence>
<dbReference type="SUPFAM" id="SSF52540">
    <property type="entry name" value="P-loop containing nucleoside triphosphate hydrolases"/>
    <property type="match status" value="1"/>
</dbReference>
<feature type="non-terminal residue" evidence="3">
    <location>
        <position position="1"/>
    </location>
</feature>
<keyword evidence="4" id="KW-1185">Reference proteome</keyword>
<organism evidence="3 4">
    <name type="scientific">Pisolithus tinctorius Marx 270</name>
    <dbReference type="NCBI Taxonomy" id="870435"/>
    <lineage>
        <taxon>Eukaryota</taxon>
        <taxon>Fungi</taxon>
        <taxon>Dikarya</taxon>
        <taxon>Basidiomycota</taxon>
        <taxon>Agaricomycotina</taxon>
        <taxon>Agaricomycetes</taxon>
        <taxon>Agaricomycetidae</taxon>
        <taxon>Boletales</taxon>
        <taxon>Sclerodermatineae</taxon>
        <taxon>Pisolithaceae</taxon>
        <taxon>Pisolithus</taxon>
    </lineage>
</organism>
<dbReference type="InterPro" id="IPR001806">
    <property type="entry name" value="Small_GTPase"/>
</dbReference>
<dbReference type="PROSITE" id="PS51419">
    <property type="entry name" value="RAB"/>
    <property type="match status" value="1"/>
</dbReference>
<gene>
    <name evidence="3" type="ORF">M404DRAFT_1008099</name>
</gene>
<evidence type="ECO:0000313" key="4">
    <source>
        <dbReference type="Proteomes" id="UP000054217"/>
    </source>
</evidence>
<dbReference type="PANTHER" id="PTHR47977">
    <property type="entry name" value="RAS-RELATED PROTEIN RAB"/>
    <property type="match status" value="1"/>
</dbReference>
<protein>
    <submittedName>
        <fullName evidence="3">Uncharacterized protein</fullName>
    </submittedName>
</protein>
<accession>A0A0C3ICC5</accession>
<dbReference type="HOGENOM" id="CLU_1514132_0_0_1"/>
<reference evidence="3 4" key="1">
    <citation type="submission" date="2014-04" db="EMBL/GenBank/DDBJ databases">
        <authorList>
            <consortium name="DOE Joint Genome Institute"/>
            <person name="Kuo A."/>
            <person name="Kohler A."/>
            <person name="Costa M.D."/>
            <person name="Nagy L.G."/>
            <person name="Floudas D."/>
            <person name="Copeland A."/>
            <person name="Barry K.W."/>
            <person name="Cichocki N."/>
            <person name="Veneault-Fourrey C."/>
            <person name="LaButti K."/>
            <person name="Lindquist E.A."/>
            <person name="Lipzen A."/>
            <person name="Lundell T."/>
            <person name="Morin E."/>
            <person name="Murat C."/>
            <person name="Sun H."/>
            <person name="Tunlid A."/>
            <person name="Henrissat B."/>
            <person name="Grigoriev I.V."/>
            <person name="Hibbett D.S."/>
            <person name="Martin F."/>
            <person name="Nordberg H.P."/>
            <person name="Cantor M.N."/>
            <person name="Hua S.X."/>
        </authorList>
    </citation>
    <scope>NUCLEOTIDE SEQUENCE [LARGE SCALE GENOMIC DNA]</scope>
    <source>
        <strain evidence="3 4">Marx 270</strain>
    </source>
</reference>
<dbReference type="GO" id="GO:0005525">
    <property type="term" value="F:GTP binding"/>
    <property type="evidence" value="ECO:0007669"/>
    <property type="project" value="UniProtKB-KW"/>
</dbReference>
<evidence type="ECO:0000256" key="1">
    <source>
        <dbReference type="ARBA" id="ARBA00022741"/>
    </source>
</evidence>
<dbReference type="AlphaFoldDB" id="A0A0C3ICC5"/>